<organism evidence="7 8">
    <name type="scientific">Lupinus luteus</name>
    <name type="common">European yellow lupine</name>
    <dbReference type="NCBI Taxonomy" id="3873"/>
    <lineage>
        <taxon>Eukaryota</taxon>
        <taxon>Viridiplantae</taxon>
        <taxon>Streptophyta</taxon>
        <taxon>Embryophyta</taxon>
        <taxon>Tracheophyta</taxon>
        <taxon>Spermatophyta</taxon>
        <taxon>Magnoliopsida</taxon>
        <taxon>eudicotyledons</taxon>
        <taxon>Gunneridae</taxon>
        <taxon>Pentapetalae</taxon>
        <taxon>rosids</taxon>
        <taxon>fabids</taxon>
        <taxon>Fabales</taxon>
        <taxon>Fabaceae</taxon>
        <taxon>Papilionoideae</taxon>
        <taxon>50 kb inversion clade</taxon>
        <taxon>genistoids sensu lato</taxon>
        <taxon>core genistoids</taxon>
        <taxon>Genisteae</taxon>
        <taxon>Lupinus</taxon>
    </lineage>
</organism>
<dbReference type="Proteomes" id="UP001497480">
    <property type="component" value="Unassembled WGS sequence"/>
</dbReference>
<feature type="domain" description="Late embryogenesis abundant protein LEA-2 subgroup" evidence="6">
    <location>
        <begin position="108"/>
        <end position="203"/>
    </location>
</feature>
<proteinExistence type="predicted"/>
<dbReference type="SUPFAM" id="SSF117070">
    <property type="entry name" value="LEA14-like"/>
    <property type="match status" value="1"/>
</dbReference>
<evidence type="ECO:0000259" key="6">
    <source>
        <dbReference type="Pfam" id="PF03168"/>
    </source>
</evidence>
<evidence type="ECO:0000256" key="1">
    <source>
        <dbReference type="ARBA" id="ARBA00004167"/>
    </source>
</evidence>
<keyword evidence="4 5" id="KW-0472">Membrane</keyword>
<feature type="transmembrane region" description="Helical" evidence="5">
    <location>
        <begin position="56"/>
        <end position="75"/>
    </location>
</feature>
<evidence type="ECO:0000256" key="5">
    <source>
        <dbReference type="SAM" id="Phobius"/>
    </source>
</evidence>
<evidence type="ECO:0000256" key="3">
    <source>
        <dbReference type="ARBA" id="ARBA00022989"/>
    </source>
</evidence>
<keyword evidence="3 5" id="KW-1133">Transmembrane helix</keyword>
<dbReference type="GO" id="GO:0098542">
    <property type="term" value="P:defense response to other organism"/>
    <property type="evidence" value="ECO:0007669"/>
    <property type="project" value="InterPro"/>
</dbReference>
<dbReference type="InterPro" id="IPR044839">
    <property type="entry name" value="NDR1-like"/>
</dbReference>
<dbReference type="PANTHER" id="PTHR31234">
    <property type="entry name" value="LATE EMBRYOGENESIS ABUNDANT (LEA) HYDROXYPROLINE-RICH GLYCOPROTEIN FAMILY"/>
    <property type="match status" value="1"/>
</dbReference>
<dbReference type="PANTHER" id="PTHR31234:SF4">
    <property type="entry name" value="EXPRESSED PROTEIN"/>
    <property type="match status" value="1"/>
</dbReference>
<comment type="caution">
    <text evidence="7">The sequence shown here is derived from an EMBL/GenBank/DDBJ whole genome shotgun (WGS) entry which is preliminary data.</text>
</comment>
<dbReference type="AlphaFoldDB" id="A0AAV1XM74"/>
<reference evidence="7 8" key="1">
    <citation type="submission" date="2024-03" db="EMBL/GenBank/DDBJ databases">
        <authorList>
            <person name="Martinez-Hernandez J."/>
        </authorList>
    </citation>
    <scope>NUCLEOTIDE SEQUENCE [LARGE SCALE GENOMIC DNA]</scope>
</reference>
<evidence type="ECO:0000256" key="2">
    <source>
        <dbReference type="ARBA" id="ARBA00022692"/>
    </source>
</evidence>
<dbReference type="Pfam" id="PF03168">
    <property type="entry name" value="LEA_2"/>
    <property type="match status" value="1"/>
</dbReference>
<evidence type="ECO:0000313" key="7">
    <source>
        <dbReference type="EMBL" id="CAL0322194.1"/>
    </source>
</evidence>
<dbReference type="EMBL" id="CAXHTB010000016">
    <property type="protein sequence ID" value="CAL0322194.1"/>
    <property type="molecule type" value="Genomic_DNA"/>
</dbReference>
<name>A0AAV1XM74_LUPLU</name>
<evidence type="ECO:0000313" key="8">
    <source>
        <dbReference type="Proteomes" id="UP001497480"/>
    </source>
</evidence>
<dbReference type="InterPro" id="IPR004864">
    <property type="entry name" value="LEA_2"/>
</dbReference>
<accession>A0AAV1XM74</accession>
<comment type="subcellular location">
    <subcellularLocation>
        <location evidence="1">Membrane</location>
        <topology evidence="1">Single-pass membrane protein</topology>
    </subcellularLocation>
</comment>
<sequence length="243" mass="27049">MKGKKKDESFVSYYYSPLPSNPTPISPNYPYPPSQNVVVILPPYHGRRNHRNRFSCLLYSILALLILAAAIFLLYPSDPEIHLARIRLNRIAILTNPKPTLDISFSVTVKVRNRDFFSLSYDSLAVSVGYRNRELGFVASGGGKIKARGSSYVDATLSIDGFEVIYDAFYLIEDLAKGVIPFDTDTRVEGKLGLFLFDIPLKAKVSCQVDVNIKDQTIVRQDCYPESLGNALDQSADVEAGDT</sequence>
<keyword evidence="8" id="KW-1185">Reference proteome</keyword>
<protein>
    <recommendedName>
        <fullName evidence="6">Late embryogenesis abundant protein LEA-2 subgroup domain-containing protein</fullName>
    </recommendedName>
</protein>
<gene>
    <name evidence="7" type="ORF">LLUT_LOCUS23254</name>
</gene>
<keyword evidence="2 5" id="KW-0812">Transmembrane</keyword>
<dbReference type="Gene3D" id="2.60.40.1820">
    <property type="match status" value="1"/>
</dbReference>
<dbReference type="GO" id="GO:0016020">
    <property type="term" value="C:membrane"/>
    <property type="evidence" value="ECO:0007669"/>
    <property type="project" value="UniProtKB-SubCell"/>
</dbReference>
<evidence type="ECO:0000256" key="4">
    <source>
        <dbReference type="ARBA" id="ARBA00023136"/>
    </source>
</evidence>